<dbReference type="InterPro" id="IPR005754">
    <property type="entry name" value="Sortase"/>
</dbReference>
<reference evidence="3 4" key="1">
    <citation type="submission" date="2017-10" db="EMBL/GenBank/DDBJ databases">
        <title>Bacillus sp. nov., a halophilic bacterium isolated from a Yangshapao Lake.</title>
        <authorList>
            <person name="Wang H."/>
        </authorList>
    </citation>
    <scope>NUCLEOTIDE SEQUENCE [LARGE SCALE GENOMIC DNA]</scope>
    <source>
        <strain evidence="3 4">YSP-3</strain>
    </source>
</reference>
<dbReference type="GO" id="GO:0016787">
    <property type="term" value="F:hydrolase activity"/>
    <property type="evidence" value="ECO:0007669"/>
    <property type="project" value="UniProtKB-KW"/>
</dbReference>
<accession>A0A2W0HJW2</accession>
<dbReference type="NCBIfam" id="TIGR01076">
    <property type="entry name" value="sortase_fam"/>
    <property type="match status" value="1"/>
</dbReference>
<comment type="caution">
    <text evidence="3">The sequence shown here is derived from an EMBL/GenBank/DDBJ whole genome shotgun (WGS) entry which is preliminary data.</text>
</comment>
<dbReference type="InterPro" id="IPR053525">
    <property type="entry name" value="Sortase_D"/>
</dbReference>
<dbReference type="Pfam" id="PF04203">
    <property type="entry name" value="Sortase"/>
    <property type="match status" value="1"/>
</dbReference>
<feature type="active site" description="Acyl-thioester intermediate" evidence="2">
    <location>
        <position position="207"/>
    </location>
</feature>
<proteinExistence type="predicted"/>
<dbReference type="NCBIfam" id="NF033746">
    <property type="entry name" value="class_D_sortase"/>
    <property type="match status" value="1"/>
</dbReference>
<dbReference type="AlphaFoldDB" id="A0A2W0HJW2"/>
<evidence type="ECO:0000313" key="4">
    <source>
        <dbReference type="Proteomes" id="UP000248066"/>
    </source>
</evidence>
<dbReference type="SUPFAM" id="SSF63817">
    <property type="entry name" value="Sortase"/>
    <property type="match status" value="1"/>
</dbReference>
<sequence length="243" mass="27493">MINRLAYILLVAGLAVAGWSAFQWYSGTAGVSLDPERAQAVDENWSDTSFQEVYQVIEMDSLEDLPAFGSVSDEPPLITEIEEQSDGTVREEYPYEAGDEAGELIIPRLDRIYDVFWGTDDETLDQGVGYHEGDFTTPPDGLRHTVLSGHRDTVFRELGELEEGDRLYVEFEGSLYEYQIRDIWITDAEDRTVIVEKDSPTLTLTTCYPFNYFGSAPDRYIIQAELTDITEKGSDENLVREEA</sequence>
<keyword evidence="1" id="KW-0378">Hydrolase</keyword>
<dbReference type="RefSeq" id="WP_110516344.1">
    <property type="nucleotide sequence ID" value="NZ_PDOF01000001.1"/>
</dbReference>
<dbReference type="InterPro" id="IPR041999">
    <property type="entry name" value="Sortase_D_1"/>
</dbReference>
<dbReference type="Gene3D" id="2.40.260.10">
    <property type="entry name" value="Sortase"/>
    <property type="match status" value="1"/>
</dbReference>
<protein>
    <submittedName>
        <fullName evidence="3">Class D sortase</fullName>
    </submittedName>
</protein>
<name>A0A2W0HJW2_9BACI</name>
<feature type="active site" description="Proton donor/acceptor" evidence="2">
    <location>
        <position position="150"/>
    </location>
</feature>
<keyword evidence="4" id="KW-1185">Reference proteome</keyword>
<evidence type="ECO:0000256" key="1">
    <source>
        <dbReference type="ARBA" id="ARBA00022801"/>
    </source>
</evidence>
<dbReference type="EMBL" id="PDOF01000001">
    <property type="protein sequence ID" value="PYZ97352.1"/>
    <property type="molecule type" value="Genomic_DNA"/>
</dbReference>
<dbReference type="CDD" id="cd05828">
    <property type="entry name" value="Sortase_D_1"/>
    <property type="match status" value="1"/>
</dbReference>
<dbReference type="OrthoDB" id="165822at2"/>
<gene>
    <name evidence="3" type="ORF">CR205_01745</name>
</gene>
<evidence type="ECO:0000256" key="2">
    <source>
        <dbReference type="PIRSR" id="PIRSR605754-1"/>
    </source>
</evidence>
<organism evidence="3 4">
    <name type="scientific">Alteribacter lacisalsi</name>
    <dbReference type="NCBI Taxonomy" id="2045244"/>
    <lineage>
        <taxon>Bacteria</taxon>
        <taxon>Bacillati</taxon>
        <taxon>Bacillota</taxon>
        <taxon>Bacilli</taxon>
        <taxon>Bacillales</taxon>
        <taxon>Bacillaceae</taxon>
        <taxon>Alteribacter</taxon>
    </lineage>
</organism>
<evidence type="ECO:0000313" key="3">
    <source>
        <dbReference type="EMBL" id="PYZ97352.1"/>
    </source>
</evidence>
<dbReference type="Proteomes" id="UP000248066">
    <property type="component" value="Unassembled WGS sequence"/>
</dbReference>
<dbReference type="InterPro" id="IPR023365">
    <property type="entry name" value="Sortase_dom-sf"/>
</dbReference>